<keyword evidence="4" id="KW-1185">Reference proteome</keyword>
<accession>A0AAV3SL52</accession>
<evidence type="ECO:0008006" key="6">
    <source>
        <dbReference type="Google" id="ProtNLM"/>
    </source>
</evidence>
<proteinExistence type="predicted"/>
<feature type="transmembrane region" description="Helical" evidence="1">
    <location>
        <begin position="64"/>
        <end position="89"/>
    </location>
</feature>
<dbReference type="EMBL" id="CP095005">
    <property type="protein sequence ID" value="UOO94202.1"/>
    <property type="molecule type" value="Genomic_DNA"/>
</dbReference>
<sequence>MDLLVASLLVVKLAALVLGGVVSLMAYRAYDRTRIAGLQYFALGLAVITFGTVLVGAFHHLGGASITLGMLLESVIICAGFAVMIVGLYRT</sequence>
<reference evidence="3" key="2">
    <citation type="submission" date="2022-04" db="EMBL/GenBank/DDBJ databases">
        <title>Sequencing and genomic assembly of Halococcus dombrowskii.</title>
        <authorList>
            <person name="Lim S.W."/>
            <person name="MacLea K.S."/>
        </authorList>
    </citation>
    <scope>NUCLEOTIDE SEQUENCE</scope>
    <source>
        <strain evidence="3">H4</strain>
    </source>
</reference>
<dbReference type="InterPro" id="IPR055943">
    <property type="entry name" value="DUF7521"/>
</dbReference>
<protein>
    <recommendedName>
        <fullName evidence="6">Cation:proton antiporter</fullName>
    </recommendedName>
</protein>
<feature type="transmembrane region" description="Helical" evidence="1">
    <location>
        <begin position="38"/>
        <end position="58"/>
    </location>
</feature>
<evidence type="ECO:0000313" key="3">
    <source>
        <dbReference type="EMBL" id="UOO94202.1"/>
    </source>
</evidence>
<evidence type="ECO:0000313" key="5">
    <source>
        <dbReference type="Proteomes" id="UP001500962"/>
    </source>
</evidence>
<reference evidence="2" key="1">
    <citation type="journal article" date="2014" name="Int. J. Syst. Evol. Microbiol.">
        <title>Complete genome sequence of Corynebacterium casei LMG S-19264T (=DSM 44701T), isolated from a smear-ripened cheese.</title>
        <authorList>
            <consortium name="US DOE Joint Genome Institute (JGI-PGF)"/>
            <person name="Walter F."/>
            <person name="Albersmeier A."/>
            <person name="Kalinowski J."/>
            <person name="Ruckert C."/>
        </authorList>
    </citation>
    <scope>NUCLEOTIDE SEQUENCE</scope>
    <source>
        <strain evidence="2">JCM 12289</strain>
    </source>
</reference>
<keyword evidence="1" id="KW-0812">Transmembrane</keyword>
<dbReference type="RefSeq" id="WP_004052245.1">
    <property type="nucleotide sequence ID" value="NZ_BAAADN010000058.1"/>
</dbReference>
<dbReference type="AlphaFoldDB" id="A0AAV3SL52"/>
<feature type="transmembrane region" description="Helical" evidence="1">
    <location>
        <begin position="6"/>
        <end position="26"/>
    </location>
</feature>
<keyword evidence="1" id="KW-0472">Membrane</keyword>
<gene>
    <name evidence="2" type="ORF">GCM10008985_31780</name>
    <name evidence="3" type="ORF">MUK72_09485</name>
</gene>
<evidence type="ECO:0000313" key="4">
    <source>
        <dbReference type="Proteomes" id="UP000830542"/>
    </source>
</evidence>
<dbReference type="Proteomes" id="UP000830542">
    <property type="component" value="Chromosome"/>
</dbReference>
<organism evidence="2 5">
    <name type="scientific">Halococcus dombrowskii</name>
    <dbReference type="NCBI Taxonomy" id="179637"/>
    <lineage>
        <taxon>Archaea</taxon>
        <taxon>Methanobacteriati</taxon>
        <taxon>Methanobacteriota</taxon>
        <taxon>Stenosarchaea group</taxon>
        <taxon>Halobacteria</taxon>
        <taxon>Halobacteriales</taxon>
        <taxon>Halococcaceae</taxon>
        <taxon>Halococcus</taxon>
    </lineage>
</organism>
<evidence type="ECO:0000313" key="2">
    <source>
        <dbReference type="EMBL" id="GAA0472698.1"/>
    </source>
</evidence>
<dbReference type="Proteomes" id="UP001500962">
    <property type="component" value="Unassembled WGS sequence"/>
</dbReference>
<dbReference type="EMBL" id="BAAADN010000058">
    <property type="protein sequence ID" value="GAA0472698.1"/>
    <property type="molecule type" value="Genomic_DNA"/>
</dbReference>
<dbReference type="GeneID" id="71762079"/>
<keyword evidence="1" id="KW-1133">Transmembrane helix</keyword>
<evidence type="ECO:0000256" key="1">
    <source>
        <dbReference type="SAM" id="Phobius"/>
    </source>
</evidence>
<dbReference type="KEGG" id="hdo:MUK72_09485"/>
<name>A0AAV3SL52_HALDO</name>
<reference evidence="2" key="3">
    <citation type="submission" date="2023-12" db="EMBL/GenBank/DDBJ databases">
        <authorList>
            <person name="Sun Q."/>
            <person name="Inoue M."/>
        </authorList>
    </citation>
    <scope>NUCLEOTIDE SEQUENCE</scope>
    <source>
        <strain evidence="2">JCM 12289</strain>
    </source>
</reference>
<dbReference type="Pfam" id="PF24365">
    <property type="entry name" value="DUF7521"/>
    <property type="match status" value="1"/>
</dbReference>